<dbReference type="Gene3D" id="3.40.1030.10">
    <property type="entry name" value="Nucleoside phosphorylase/phosphoribosyltransferase catalytic domain"/>
    <property type="match status" value="1"/>
</dbReference>
<dbReference type="FunFam" id="3.40.1030.10:FF:000002">
    <property type="entry name" value="Anthranilate phosphoribosyltransferase"/>
    <property type="match status" value="1"/>
</dbReference>
<evidence type="ECO:0000259" key="11">
    <source>
        <dbReference type="Pfam" id="PF02885"/>
    </source>
</evidence>
<feature type="binding site" evidence="9">
    <location>
        <position position="225"/>
    </location>
    <ligand>
        <name>Mg(2+)</name>
        <dbReference type="ChEBI" id="CHEBI:18420"/>
        <label>1</label>
    </ligand>
</feature>
<dbReference type="HAMAP" id="MF_00211">
    <property type="entry name" value="TrpD"/>
    <property type="match status" value="1"/>
</dbReference>
<evidence type="ECO:0000256" key="2">
    <source>
        <dbReference type="ARBA" id="ARBA00022605"/>
    </source>
</evidence>
<feature type="binding site" evidence="9">
    <location>
        <begin position="89"/>
        <end position="92"/>
    </location>
    <ligand>
        <name>5-phospho-alpha-D-ribose 1-diphosphate</name>
        <dbReference type="ChEBI" id="CHEBI:58017"/>
    </ligand>
</feature>
<dbReference type="InterPro" id="IPR036320">
    <property type="entry name" value="Glycosyl_Trfase_fam3_N_dom_sf"/>
</dbReference>
<comment type="subunit">
    <text evidence="9">Homodimer.</text>
</comment>
<dbReference type="InterPro" id="IPR000312">
    <property type="entry name" value="Glycosyl_Trfase_fam3"/>
</dbReference>
<evidence type="ECO:0000313" key="12">
    <source>
        <dbReference type="EMBL" id="PKQ28695.1"/>
    </source>
</evidence>
<evidence type="ECO:0000256" key="8">
    <source>
        <dbReference type="ARBA" id="ARBA00061188"/>
    </source>
</evidence>
<dbReference type="UniPathway" id="UPA00035">
    <property type="reaction ID" value="UER00041"/>
</dbReference>
<comment type="function">
    <text evidence="9">Catalyzes the transfer of the phosphoribosyl group of 5-phosphorylribose-1-pyrophosphate (PRPP) to anthranilate to yield N-(5'-phosphoribosyl)-anthranilate (PRA).</text>
</comment>
<comment type="pathway">
    <text evidence="1 9">Amino-acid biosynthesis; L-tryptophan biosynthesis; L-tryptophan from chorismate: step 2/5.</text>
</comment>
<dbReference type="PANTHER" id="PTHR43285">
    <property type="entry name" value="ANTHRANILATE PHOSPHORIBOSYLTRANSFERASE"/>
    <property type="match status" value="1"/>
</dbReference>
<accession>A0A2N3G7J9</accession>
<dbReference type="SUPFAM" id="SSF52418">
    <property type="entry name" value="Nucleoside phosphorylase/phosphoribosyltransferase catalytic domain"/>
    <property type="match status" value="1"/>
</dbReference>
<dbReference type="GO" id="GO:0004048">
    <property type="term" value="F:anthranilate phosphoribosyltransferase activity"/>
    <property type="evidence" value="ECO:0007669"/>
    <property type="project" value="UniProtKB-UniRule"/>
</dbReference>
<dbReference type="EMBL" id="PHEX01000008">
    <property type="protein sequence ID" value="PKQ28695.1"/>
    <property type="molecule type" value="Genomic_DNA"/>
</dbReference>
<protein>
    <recommendedName>
        <fullName evidence="9">Anthranilate phosphoribosyltransferase</fullName>
        <ecNumber evidence="9">2.4.2.18</ecNumber>
    </recommendedName>
</protein>
<proteinExistence type="inferred from homology"/>
<evidence type="ECO:0000256" key="6">
    <source>
        <dbReference type="ARBA" id="ARBA00023141"/>
    </source>
</evidence>
<evidence type="ECO:0000256" key="3">
    <source>
        <dbReference type="ARBA" id="ARBA00022676"/>
    </source>
</evidence>
<keyword evidence="6 9" id="KW-0057">Aromatic amino acid biosynthesis</keyword>
<dbReference type="Pfam" id="PF02885">
    <property type="entry name" value="Glycos_trans_3N"/>
    <property type="match status" value="1"/>
</dbReference>
<feature type="binding site" evidence="9">
    <location>
        <position position="79"/>
    </location>
    <ligand>
        <name>5-phospho-alpha-D-ribose 1-diphosphate</name>
        <dbReference type="ChEBI" id="CHEBI:58017"/>
    </ligand>
</feature>
<comment type="similarity">
    <text evidence="9">Belongs to the anthranilate phosphoribosyltransferase family.</text>
</comment>
<comment type="catalytic activity">
    <reaction evidence="7 9">
        <text>N-(5-phospho-beta-D-ribosyl)anthranilate + diphosphate = 5-phospho-alpha-D-ribose 1-diphosphate + anthranilate</text>
        <dbReference type="Rhea" id="RHEA:11768"/>
        <dbReference type="ChEBI" id="CHEBI:16567"/>
        <dbReference type="ChEBI" id="CHEBI:18277"/>
        <dbReference type="ChEBI" id="CHEBI:33019"/>
        <dbReference type="ChEBI" id="CHEBI:58017"/>
        <dbReference type="EC" id="2.4.2.18"/>
    </reaction>
</comment>
<dbReference type="Gene3D" id="1.20.970.10">
    <property type="entry name" value="Transferase, Pyrimidine Nucleoside Phosphorylase, Chain C"/>
    <property type="match status" value="1"/>
</dbReference>
<dbReference type="InterPro" id="IPR005940">
    <property type="entry name" value="Anthranilate_Pribosyl_Tfrase"/>
</dbReference>
<dbReference type="GO" id="GO:0000162">
    <property type="term" value="P:L-tryptophan biosynthetic process"/>
    <property type="evidence" value="ECO:0007669"/>
    <property type="project" value="UniProtKB-UniRule"/>
</dbReference>
<sequence>MSEAIEKIARGDGLDREEARRAAHVILSEDVPESVIGGLLIGLKTKGETEEEIAGFAQGMREVGVRIAPSVSTLVDTCGTGGDRSGTFNISTAAAIITAAAGVPVAKHGNRGVSSKCGSADVLEALGVNIEIGPESVCRCIEEVGIGFMFAPAFHPAMRRVMPARRALGVATIFNILGPLTNPAGAHAQVLGVSRSELAPLIGRVLCSLDCERAFVVHGMDGLDEFSLSTETEVCEVAGGSMIEYVMTPEDLGLSRVDKESLKGGDARMNASIIRSVLSGEKGPALEICLANAAFAILAGGVVQSAADGVAAARAAVDSGKAADTLDRLVSFGGKITPP</sequence>
<keyword evidence="3 9" id="KW-0328">Glycosyltransferase</keyword>
<reference evidence="12 13" key="1">
    <citation type="journal article" date="2017" name="ISME J.">
        <title>Potential for microbial H2 and metal transformations associated with novel bacteria and archaea in deep terrestrial subsurface sediments.</title>
        <authorList>
            <person name="Hernsdorf A.W."/>
            <person name="Amano Y."/>
            <person name="Miyakawa K."/>
            <person name="Ise K."/>
            <person name="Suzuki Y."/>
            <person name="Anantharaman K."/>
            <person name="Probst A."/>
            <person name="Burstein D."/>
            <person name="Thomas B.C."/>
            <person name="Banfield J.F."/>
        </authorList>
    </citation>
    <scope>NUCLEOTIDE SEQUENCE [LARGE SCALE GENOMIC DNA]</scope>
    <source>
        <strain evidence="12">HGW-Actinobacteria-3</strain>
    </source>
</reference>
<organism evidence="12 13">
    <name type="scientific">Candidatus Anoxymicrobium japonicum</name>
    <dbReference type="NCBI Taxonomy" id="2013648"/>
    <lineage>
        <taxon>Bacteria</taxon>
        <taxon>Bacillati</taxon>
        <taxon>Actinomycetota</taxon>
        <taxon>Candidatus Geothermincolia</taxon>
        <taxon>Candidatus Geothermincolales</taxon>
        <taxon>Candidatus Anoxymicrobiaceae</taxon>
        <taxon>Candidatus Anoxymicrobium</taxon>
    </lineage>
</organism>
<gene>
    <name evidence="9 12" type="primary">trpD</name>
    <name evidence="12" type="ORF">CVT63_01395</name>
</gene>
<evidence type="ECO:0000256" key="1">
    <source>
        <dbReference type="ARBA" id="ARBA00004907"/>
    </source>
</evidence>
<feature type="binding site" evidence="9">
    <location>
        <position position="91"/>
    </location>
    <ligand>
        <name>Mg(2+)</name>
        <dbReference type="ChEBI" id="CHEBI:18420"/>
        <label>1</label>
    </ligand>
</feature>
<keyword evidence="9" id="KW-0460">Magnesium</keyword>
<evidence type="ECO:0000256" key="4">
    <source>
        <dbReference type="ARBA" id="ARBA00022679"/>
    </source>
</evidence>
<keyword evidence="5 9" id="KW-0822">Tryptophan biosynthesis</keyword>
<evidence type="ECO:0000256" key="5">
    <source>
        <dbReference type="ARBA" id="ARBA00022822"/>
    </source>
</evidence>
<dbReference type="GO" id="GO:0005829">
    <property type="term" value="C:cytosol"/>
    <property type="evidence" value="ECO:0007669"/>
    <property type="project" value="TreeGrafter"/>
</dbReference>
<feature type="binding site" evidence="9">
    <location>
        <position position="87"/>
    </location>
    <ligand>
        <name>5-phospho-alpha-D-ribose 1-diphosphate</name>
        <dbReference type="ChEBI" id="CHEBI:58017"/>
    </ligand>
</feature>
<dbReference type="InterPro" id="IPR017459">
    <property type="entry name" value="Glycosyl_Trfase_fam3_N_dom"/>
</dbReference>
<feature type="binding site" evidence="9">
    <location>
        <position position="224"/>
    </location>
    <ligand>
        <name>Mg(2+)</name>
        <dbReference type="ChEBI" id="CHEBI:18420"/>
        <label>2</label>
    </ligand>
</feature>
<dbReference type="PANTHER" id="PTHR43285:SF2">
    <property type="entry name" value="ANTHRANILATE PHOSPHORIBOSYLTRANSFERASE"/>
    <property type="match status" value="1"/>
</dbReference>
<evidence type="ECO:0000256" key="9">
    <source>
        <dbReference type="HAMAP-Rule" id="MF_00211"/>
    </source>
</evidence>
<name>A0A2N3G7J9_9ACTN</name>
<keyword evidence="4 9" id="KW-0808">Transferase</keyword>
<feature type="binding site" evidence="9">
    <location>
        <begin position="82"/>
        <end position="83"/>
    </location>
    <ligand>
        <name>5-phospho-alpha-D-ribose 1-diphosphate</name>
        <dbReference type="ChEBI" id="CHEBI:58017"/>
    </ligand>
</feature>
<evidence type="ECO:0000259" key="10">
    <source>
        <dbReference type="Pfam" id="PF00591"/>
    </source>
</evidence>
<keyword evidence="9" id="KW-0479">Metal-binding</keyword>
<feature type="domain" description="Glycosyl transferase family 3" evidence="10">
    <location>
        <begin position="73"/>
        <end position="323"/>
    </location>
</feature>
<comment type="caution">
    <text evidence="12">The sequence shown here is derived from an EMBL/GenBank/DDBJ whole genome shotgun (WGS) entry which is preliminary data.</text>
</comment>
<evidence type="ECO:0000256" key="7">
    <source>
        <dbReference type="ARBA" id="ARBA00052328"/>
    </source>
</evidence>
<feature type="binding site" evidence="9">
    <location>
        <position position="225"/>
    </location>
    <ligand>
        <name>Mg(2+)</name>
        <dbReference type="ChEBI" id="CHEBI:18420"/>
        <label>2</label>
    </ligand>
</feature>
<feature type="binding site" evidence="9">
    <location>
        <position position="110"/>
    </location>
    <ligand>
        <name>anthranilate</name>
        <dbReference type="ChEBI" id="CHEBI:16567"/>
        <label>1</label>
    </ligand>
</feature>
<dbReference type="SUPFAM" id="SSF47648">
    <property type="entry name" value="Nucleoside phosphorylase/phosphoribosyltransferase N-terminal domain"/>
    <property type="match status" value="1"/>
</dbReference>
<dbReference type="GO" id="GO:0000287">
    <property type="term" value="F:magnesium ion binding"/>
    <property type="evidence" value="ECO:0007669"/>
    <property type="project" value="UniProtKB-UniRule"/>
</dbReference>
<comment type="cofactor">
    <cofactor evidence="9">
        <name>Mg(2+)</name>
        <dbReference type="ChEBI" id="CHEBI:18420"/>
    </cofactor>
    <text evidence="9">Binds 2 magnesium ions per monomer.</text>
</comment>
<comment type="similarity">
    <text evidence="8">In the C-terminal section; belongs to the anthranilate phosphoribosyltransferase family.</text>
</comment>
<comment type="caution">
    <text evidence="9">Lacks conserved residue(s) required for the propagation of feature annotation.</text>
</comment>
<dbReference type="NCBIfam" id="TIGR01245">
    <property type="entry name" value="trpD"/>
    <property type="match status" value="1"/>
</dbReference>
<evidence type="ECO:0000313" key="13">
    <source>
        <dbReference type="Proteomes" id="UP000233654"/>
    </source>
</evidence>
<feature type="binding site" evidence="9">
    <location>
        <position position="165"/>
    </location>
    <ligand>
        <name>anthranilate</name>
        <dbReference type="ChEBI" id="CHEBI:16567"/>
        <label>2</label>
    </ligand>
</feature>
<dbReference type="Pfam" id="PF00591">
    <property type="entry name" value="Glycos_transf_3"/>
    <property type="match status" value="1"/>
</dbReference>
<feature type="binding site" evidence="9">
    <location>
        <position position="79"/>
    </location>
    <ligand>
        <name>anthranilate</name>
        <dbReference type="ChEBI" id="CHEBI:16567"/>
        <label>1</label>
    </ligand>
</feature>
<keyword evidence="2 9" id="KW-0028">Amino-acid biosynthesis</keyword>
<feature type="binding site" evidence="9">
    <location>
        <position position="119"/>
    </location>
    <ligand>
        <name>5-phospho-alpha-D-ribose 1-diphosphate</name>
        <dbReference type="ChEBI" id="CHEBI:58017"/>
    </ligand>
</feature>
<dbReference type="InterPro" id="IPR035902">
    <property type="entry name" value="Nuc_phospho_transferase"/>
</dbReference>
<feature type="domain" description="Glycosyl transferase family 3 N-terminal" evidence="11">
    <location>
        <begin position="3"/>
        <end position="63"/>
    </location>
</feature>
<feature type="binding site" evidence="9">
    <location>
        <begin position="107"/>
        <end position="115"/>
    </location>
    <ligand>
        <name>5-phospho-alpha-D-ribose 1-diphosphate</name>
        <dbReference type="ChEBI" id="CHEBI:58017"/>
    </ligand>
</feature>
<dbReference type="EC" id="2.4.2.18" evidence="9"/>
<dbReference type="Proteomes" id="UP000233654">
    <property type="component" value="Unassembled WGS sequence"/>
</dbReference>
<dbReference type="AlphaFoldDB" id="A0A2N3G7J9"/>